<dbReference type="InterPro" id="IPR019554">
    <property type="entry name" value="Soluble_ligand-bd"/>
</dbReference>
<keyword evidence="1 3" id="KW-0732">Signal</keyword>
<dbReference type="Gene3D" id="3.30.1950.10">
    <property type="entry name" value="wza like domain"/>
    <property type="match status" value="1"/>
</dbReference>
<dbReference type="InterPro" id="IPR049712">
    <property type="entry name" value="Poly_export"/>
</dbReference>
<evidence type="ECO:0000259" key="5">
    <source>
        <dbReference type="Pfam" id="PF10531"/>
    </source>
</evidence>
<evidence type="ECO:0000256" key="1">
    <source>
        <dbReference type="ARBA" id="ARBA00022729"/>
    </source>
</evidence>
<feature type="chain" id="PRO_5003203407" evidence="3">
    <location>
        <begin position="28"/>
        <end position="607"/>
    </location>
</feature>
<feature type="region of interest" description="Disordered" evidence="2">
    <location>
        <begin position="38"/>
        <end position="60"/>
    </location>
</feature>
<evidence type="ECO:0000313" key="6">
    <source>
        <dbReference type="EMBL" id="EFV42827.2"/>
    </source>
</evidence>
<comment type="caution">
    <text evidence="6">The sequence shown here is derived from an EMBL/GenBank/DDBJ whole genome shotgun (WGS) entry which is preliminary data.</text>
</comment>
<sequence>MNHMMHWKTYLAFATGSLLLLSLPPYAAGAQNTVQQTGGSAYGQPLGRSSNPVPASSGGIPGVPSSMPAQQAPGTYRLPSQGSVWGSRESSPVPTVLDAPPAWAQSPLRGPASATLPPFGANLFQGNFASTYSESVNADYVILPGDRIVVRIWGAKTYDDVLMVDQQGNVFLPEVGPIRVAGLRQGQLLGAVRSSLASVFTDNVNIYVNLQSSQPVAVYVAGFVNHPGRYAGGPMDSVMSYLDRAGGITPERGSYRHIKVMRGKSLIGTVDLYDFALRGEMPSIRLKDGDVILVDERGSSVAALGLLRQQARYEFMGTATGAHLLDLATPLNSASHVSISGIRNRAPFNVYIPIAEFAQFQLADGDTVDFVADKRGRTIMAAVTGAIQGASRFPVRKDTTLKSLLQYVEIEPAIADTSAIYIRRQSVAAQQKAIIADSLRRLEQSALTSTSSSVDEANIRVREAELIQDFVRRAATLEPDGVVVVSRGGTVKDLLLEDNDVIVIPQKTDVVHVSGEVLIPKAITYEKGMSLHEYLESAGGLSDRADKDNILVAKQNGEVGKVQNMGIAPGDRILVMPRFDSKNMQLAKDFTQILYQIAVATKVAVGL</sequence>
<dbReference type="Proteomes" id="UP000006034">
    <property type="component" value="Unassembled WGS sequence"/>
</dbReference>
<dbReference type="Pfam" id="PF02563">
    <property type="entry name" value="Poly_export"/>
    <property type="match status" value="1"/>
</dbReference>
<evidence type="ECO:0000256" key="3">
    <source>
        <dbReference type="SAM" id="SignalP"/>
    </source>
</evidence>
<evidence type="ECO:0000259" key="4">
    <source>
        <dbReference type="Pfam" id="PF02563"/>
    </source>
</evidence>
<evidence type="ECO:0000313" key="7">
    <source>
        <dbReference type="Proteomes" id="UP000006034"/>
    </source>
</evidence>
<dbReference type="AlphaFoldDB" id="E5YAZ2"/>
<feature type="signal peptide" evidence="3">
    <location>
        <begin position="1"/>
        <end position="27"/>
    </location>
</feature>
<dbReference type="PANTHER" id="PTHR33619:SF3">
    <property type="entry name" value="POLYSACCHARIDE EXPORT PROTEIN GFCE-RELATED"/>
    <property type="match status" value="1"/>
</dbReference>
<dbReference type="STRING" id="563192.HMPREF0179_03363"/>
<evidence type="ECO:0000256" key="2">
    <source>
        <dbReference type="SAM" id="MobiDB-lite"/>
    </source>
</evidence>
<dbReference type="eggNOG" id="COG1596">
    <property type="taxonomic scope" value="Bacteria"/>
</dbReference>
<reference evidence="6 7" key="1">
    <citation type="submission" date="2010-10" db="EMBL/GenBank/DDBJ databases">
        <authorList>
            <consortium name="The Broad Institute Genome Sequencing Platform"/>
            <person name="Ward D."/>
            <person name="Earl A."/>
            <person name="Feldgarden M."/>
            <person name="Young S.K."/>
            <person name="Gargeya S."/>
            <person name="Zeng Q."/>
            <person name="Alvarado L."/>
            <person name="Berlin A."/>
            <person name="Bochicchio J."/>
            <person name="Chapman S.B."/>
            <person name="Chen Z."/>
            <person name="Freedman E."/>
            <person name="Gellesch M."/>
            <person name="Goldberg J."/>
            <person name="Griggs A."/>
            <person name="Gujja S."/>
            <person name="Heilman E."/>
            <person name="Heiman D."/>
            <person name="Howarth C."/>
            <person name="Mehta T."/>
            <person name="Neiman D."/>
            <person name="Pearson M."/>
            <person name="Roberts A."/>
            <person name="Saif S."/>
            <person name="Shea T."/>
            <person name="Shenoy N."/>
            <person name="Sisk P."/>
            <person name="Stolte C."/>
            <person name="Sykes S."/>
            <person name="White J."/>
            <person name="Yandava C."/>
            <person name="Allen-Vercoe E."/>
            <person name="Sibley C."/>
            <person name="Ambrose C.E."/>
            <person name="Strauss J."/>
            <person name="Daigneault M."/>
            <person name="Haas B."/>
            <person name="Nusbaum C."/>
            <person name="Birren B."/>
        </authorList>
    </citation>
    <scope>NUCLEOTIDE SEQUENCE [LARGE SCALE GENOMIC DNA]</scope>
    <source>
        <strain evidence="6 7">3_1_6</strain>
    </source>
</reference>
<gene>
    <name evidence="6" type="ORF">HMPREF0179_03363</name>
</gene>
<reference evidence="6 7" key="2">
    <citation type="submission" date="2013-04" db="EMBL/GenBank/DDBJ databases">
        <title>The Genome Sequence of Bilophila wadsworthia 3_1_6.</title>
        <authorList>
            <consortium name="The Broad Institute Genomics Platform"/>
            <person name="Earl A."/>
            <person name="Ward D."/>
            <person name="Feldgarden M."/>
            <person name="Gevers D."/>
            <person name="Sibley C."/>
            <person name="Strauss J."/>
            <person name="Allen-Vercoe E."/>
            <person name="Walker B."/>
            <person name="Young S."/>
            <person name="Zeng Q."/>
            <person name="Gargeya S."/>
            <person name="Fitzgerald M."/>
            <person name="Haas B."/>
            <person name="Abouelleil A."/>
            <person name="Allen A.W."/>
            <person name="Alvarado L."/>
            <person name="Arachchi H.M."/>
            <person name="Berlin A.M."/>
            <person name="Chapman S.B."/>
            <person name="Gainer-Dewar J."/>
            <person name="Goldberg J."/>
            <person name="Griggs A."/>
            <person name="Gujja S."/>
            <person name="Hansen M."/>
            <person name="Howarth C."/>
            <person name="Imamovic A."/>
            <person name="Ireland A."/>
            <person name="Larimer J."/>
            <person name="McCowan C."/>
            <person name="Murphy C."/>
            <person name="Pearson M."/>
            <person name="Poon T.W."/>
            <person name="Priest M."/>
            <person name="Roberts A."/>
            <person name="Saif S."/>
            <person name="Shea T."/>
            <person name="Sisk P."/>
            <person name="Sykes S."/>
            <person name="Wortman J."/>
            <person name="Nusbaum C."/>
            <person name="Birren B."/>
        </authorList>
    </citation>
    <scope>NUCLEOTIDE SEQUENCE [LARGE SCALE GENOMIC DNA]</scope>
    <source>
        <strain evidence="6 7">3_1_6</strain>
    </source>
</reference>
<proteinExistence type="predicted"/>
<dbReference type="HOGENOM" id="CLU_036993_0_0_7"/>
<dbReference type="InterPro" id="IPR003715">
    <property type="entry name" value="Poly_export_N"/>
</dbReference>
<feature type="domain" description="Soluble ligand binding" evidence="5">
    <location>
        <begin position="510"/>
        <end position="562"/>
    </location>
</feature>
<organism evidence="6 7">
    <name type="scientific">Bilophila wadsworthia (strain 3_1_6)</name>
    <dbReference type="NCBI Taxonomy" id="563192"/>
    <lineage>
        <taxon>Bacteria</taxon>
        <taxon>Pseudomonadati</taxon>
        <taxon>Thermodesulfobacteriota</taxon>
        <taxon>Desulfovibrionia</taxon>
        <taxon>Desulfovibrionales</taxon>
        <taxon>Desulfovibrionaceae</taxon>
        <taxon>Bilophila</taxon>
    </lineage>
</organism>
<dbReference type="Gene3D" id="3.10.560.10">
    <property type="entry name" value="Outer membrane lipoprotein wza domain like"/>
    <property type="match status" value="3"/>
</dbReference>
<dbReference type="EMBL" id="ADCP02000005">
    <property type="protein sequence ID" value="EFV42827.2"/>
    <property type="molecule type" value="Genomic_DNA"/>
</dbReference>
<name>E5YAZ2_BILW3</name>
<feature type="domain" description="Polysaccharide export protein N-terminal" evidence="4">
    <location>
        <begin position="136"/>
        <end position="210"/>
    </location>
</feature>
<keyword evidence="7" id="KW-1185">Reference proteome</keyword>
<protein>
    <submittedName>
        <fullName evidence="6">Uncharacterized protein</fullName>
    </submittedName>
</protein>
<dbReference type="Pfam" id="PF10531">
    <property type="entry name" value="SLBB"/>
    <property type="match status" value="1"/>
</dbReference>
<dbReference type="GO" id="GO:0015159">
    <property type="term" value="F:polysaccharide transmembrane transporter activity"/>
    <property type="evidence" value="ECO:0007669"/>
    <property type="project" value="InterPro"/>
</dbReference>
<accession>E5YAZ2</accession>
<dbReference type="PANTHER" id="PTHR33619">
    <property type="entry name" value="POLYSACCHARIDE EXPORT PROTEIN GFCE-RELATED"/>
    <property type="match status" value="1"/>
</dbReference>